<dbReference type="Pfam" id="PF04290">
    <property type="entry name" value="DctQ"/>
    <property type="match status" value="1"/>
</dbReference>
<evidence type="ECO:0000256" key="4">
    <source>
        <dbReference type="ARBA" id="ARBA00022519"/>
    </source>
</evidence>
<dbReference type="PANTHER" id="PTHR35011">
    <property type="entry name" value="2,3-DIKETO-L-GULONATE TRAP TRANSPORTER SMALL PERMEASE PROTEIN YIAM"/>
    <property type="match status" value="1"/>
</dbReference>
<protein>
    <submittedName>
        <fullName evidence="11">TRAP transporter small permease</fullName>
    </submittedName>
</protein>
<name>A0A537IZ78_9BACT</name>
<dbReference type="Proteomes" id="UP000318834">
    <property type="component" value="Unassembled WGS sequence"/>
</dbReference>
<keyword evidence="7 9" id="KW-0472">Membrane</keyword>
<evidence type="ECO:0000256" key="8">
    <source>
        <dbReference type="ARBA" id="ARBA00038436"/>
    </source>
</evidence>
<comment type="caution">
    <text evidence="11">The sequence shown here is derived from an EMBL/GenBank/DDBJ whole genome shotgun (WGS) entry which is preliminary data.</text>
</comment>
<organism evidence="11 12">
    <name type="scientific">Candidatus Segetimicrobium genomatis</name>
    <dbReference type="NCBI Taxonomy" id="2569760"/>
    <lineage>
        <taxon>Bacteria</taxon>
        <taxon>Bacillati</taxon>
        <taxon>Candidatus Sysuimicrobiota</taxon>
        <taxon>Candidatus Sysuimicrobiia</taxon>
        <taxon>Candidatus Sysuimicrobiales</taxon>
        <taxon>Candidatus Segetimicrobiaceae</taxon>
        <taxon>Candidatus Segetimicrobium</taxon>
    </lineage>
</organism>
<gene>
    <name evidence="11" type="ORF">E6H05_04755</name>
</gene>
<feature type="domain" description="Tripartite ATP-independent periplasmic transporters DctQ component" evidence="10">
    <location>
        <begin position="41"/>
        <end position="171"/>
    </location>
</feature>
<feature type="transmembrane region" description="Helical" evidence="9">
    <location>
        <begin position="104"/>
        <end position="125"/>
    </location>
</feature>
<evidence type="ECO:0000259" key="10">
    <source>
        <dbReference type="Pfam" id="PF04290"/>
    </source>
</evidence>
<comment type="similarity">
    <text evidence="8">Belongs to the TRAP transporter small permease family.</text>
</comment>
<feature type="transmembrane region" description="Helical" evidence="9">
    <location>
        <begin position="65"/>
        <end position="83"/>
    </location>
</feature>
<feature type="transmembrane region" description="Helical" evidence="9">
    <location>
        <begin position="22"/>
        <end position="53"/>
    </location>
</feature>
<evidence type="ECO:0000256" key="6">
    <source>
        <dbReference type="ARBA" id="ARBA00022989"/>
    </source>
</evidence>
<comment type="subcellular location">
    <subcellularLocation>
        <location evidence="1">Cell inner membrane</location>
        <topology evidence="1">Multi-pass membrane protein</topology>
    </subcellularLocation>
</comment>
<keyword evidence="3" id="KW-1003">Cell membrane</keyword>
<dbReference type="EMBL" id="VBAP01000031">
    <property type="protein sequence ID" value="TMI76036.1"/>
    <property type="molecule type" value="Genomic_DNA"/>
</dbReference>
<evidence type="ECO:0000256" key="1">
    <source>
        <dbReference type="ARBA" id="ARBA00004429"/>
    </source>
</evidence>
<dbReference type="GO" id="GO:0015740">
    <property type="term" value="P:C4-dicarboxylate transport"/>
    <property type="evidence" value="ECO:0007669"/>
    <property type="project" value="TreeGrafter"/>
</dbReference>
<keyword evidence="4" id="KW-0997">Cell inner membrane</keyword>
<sequence length="172" mass="19154">MPGARLRRPGLRVSERSRLTRAAGWFVTALEAYVAVLMVALAIIVLLGVWFRYIVQRALPWYDEFAEFLLVWLTFYGSALAAQRGAHIGFETLTDTLPPVLRRAAAIFAESVVLLVLIALWIYGWTLAQAASFDTAVSIRSVRLSWIYSAIPISAGLMFLIGLRRLAALVRS</sequence>
<evidence type="ECO:0000256" key="7">
    <source>
        <dbReference type="ARBA" id="ARBA00023136"/>
    </source>
</evidence>
<dbReference type="AlphaFoldDB" id="A0A537IZ78"/>
<reference evidence="11 12" key="1">
    <citation type="journal article" date="2019" name="Nat. Microbiol.">
        <title>Mediterranean grassland soil C-N compound turnover is dependent on rainfall and depth, and is mediated by genomically divergent microorganisms.</title>
        <authorList>
            <person name="Diamond S."/>
            <person name="Andeer P.F."/>
            <person name="Li Z."/>
            <person name="Crits-Christoph A."/>
            <person name="Burstein D."/>
            <person name="Anantharaman K."/>
            <person name="Lane K.R."/>
            <person name="Thomas B.C."/>
            <person name="Pan C."/>
            <person name="Northen T.R."/>
            <person name="Banfield J.F."/>
        </authorList>
    </citation>
    <scope>NUCLEOTIDE SEQUENCE [LARGE SCALE GENOMIC DNA]</scope>
    <source>
        <strain evidence="11">NP_8</strain>
    </source>
</reference>
<evidence type="ECO:0000256" key="5">
    <source>
        <dbReference type="ARBA" id="ARBA00022692"/>
    </source>
</evidence>
<feature type="transmembrane region" description="Helical" evidence="9">
    <location>
        <begin position="145"/>
        <end position="163"/>
    </location>
</feature>
<dbReference type="PANTHER" id="PTHR35011:SF2">
    <property type="entry name" value="2,3-DIKETO-L-GULONATE TRAP TRANSPORTER SMALL PERMEASE PROTEIN YIAM"/>
    <property type="match status" value="1"/>
</dbReference>
<dbReference type="InterPro" id="IPR007387">
    <property type="entry name" value="TRAP_DctQ"/>
</dbReference>
<keyword evidence="2" id="KW-0813">Transport</keyword>
<dbReference type="InterPro" id="IPR055348">
    <property type="entry name" value="DctQ"/>
</dbReference>
<keyword evidence="5 9" id="KW-0812">Transmembrane</keyword>
<dbReference type="GO" id="GO:0005886">
    <property type="term" value="C:plasma membrane"/>
    <property type="evidence" value="ECO:0007669"/>
    <property type="project" value="UniProtKB-SubCell"/>
</dbReference>
<evidence type="ECO:0000256" key="9">
    <source>
        <dbReference type="SAM" id="Phobius"/>
    </source>
</evidence>
<evidence type="ECO:0000256" key="2">
    <source>
        <dbReference type="ARBA" id="ARBA00022448"/>
    </source>
</evidence>
<evidence type="ECO:0000256" key="3">
    <source>
        <dbReference type="ARBA" id="ARBA00022475"/>
    </source>
</evidence>
<evidence type="ECO:0000313" key="12">
    <source>
        <dbReference type="Proteomes" id="UP000318834"/>
    </source>
</evidence>
<keyword evidence="6 9" id="KW-1133">Transmembrane helix</keyword>
<dbReference type="GO" id="GO:0022857">
    <property type="term" value="F:transmembrane transporter activity"/>
    <property type="evidence" value="ECO:0007669"/>
    <property type="project" value="TreeGrafter"/>
</dbReference>
<evidence type="ECO:0000313" key="11">
    <source>
        <dbReference type="EMBL" id="TMI76036.1"/>
    </source>
</evidence>
<accession>A0A537IZ78</accession>
<proteinExistence type="inferred from homology"/>